<dbReference type="InterPro" id="IPR000642">
    <property type="entry name" value="Peptidase_M41"/>
</dbReference>
<evidence type="ECO:0000256" key="3">
    <source>
        <dbReference type="ARBA" id="ARBA00022475"/>
    </source>
</evidence>
<dbReference type="GO" id="GO:0005524">
    <property type="term" value="F:ATP binding"/>
    <property type="evidence" value="ECO:0007669"/>
    <property type="project" value="UniProtKB-UniRule"/>
</dbReference>
<evidence type="ECO:0000256" key="7">
    <source>
        <dbReference type="ARBA" id="ARBA00022741"/>
    </source>
</evidence>
<keyword evidence="12 15" id="KW-0482">Metalloprotease</keyword>
<dbReference type="AlphaFoldDB" id="A0A9D2PMQ2"/>
<dbReference type="InterPro" id="IPR037219">
    <property type="entry name" value="Peptidase_M41-like"/>
</dbReference>
<keyword evidence="7 15" id="KW-0547">Nucleotide-binding</keyword>
<dbReference type="Gene3D" id="1.10.8.60">
    <property type="match status" value="1"/>
</dbReference>
<protein>
    <recommendedName>
        <fullName evidence="15">ATP-dependent zinc metalloprotease FtsH</fullName>
        <ecNumber evidence="15">3.4.24.-</ecNumber>
    </recommendedName>
</protein>
<evidence type="ECO:0000259" key="18">
    <source>
        <dbReference type="SMART" id="SM00382"/>
    </source>
</evidence>
<evidence type="ECO:0000256" key="9">
    <source>
        <dbReference type="ARBA" id="ARBA00022833"/>
    </source>
</evidence>
<accession>A0A9D2PMQ2</accession>
<evidence type="ECO:0000256" key="6">
    <source>
        <dbReference type="ARBA" id="ARBA00022723"/>
    </source>
</evidence>
<comment type="function">
    <text evidence="15">Acts as a processive, ATP-dependent zinc metallopeptidase for both cytoplasmic and membrane proteins. Plays a role in the quality control of integral membrane proteins.</text>
</comment>
<evidence type="ECO:0000256" key="4">
    <source>
        <dbReference type="ARBA" id="ARBA00022670"/>
    </source>
</evidence>
<dbReference type="FunFam" id="3.40.50.300:FF:000001">
    <property type="entry name" value="ATP-dependent zinc metalloprotease FtsH"/>
    <property type="match status" value="1"/>
</dbReference>
<feature type="compositionally biased region" description="Basic and acidic residues" evidence="17">
    <location>
        <begin position="620"/>
        <end position="631"/>
    </location>
</feature>
<dbReference type="InterPro" id="IPR003593">
    <property type="entry name" value="AAA+_ATPase"/>
</dbReference>
<feature type="binding site" evidence="15">
    <location>
        <position position="512"/>
    </location>
    <ligand>
        <name>Zn(2+)</name>
        <dbReference type="ChEBI" id="CHEBI:29105"/>
        <note>catalytic</note>
    </ligand>
</feature>
<dbReference type="Pfam" id="PF06480">
    <property type="entry name" value="FtsH_ext"/>
    <property type="match status" value="1"/>
</dbReference>
<keyword evidence="4 15" id="KW-0645">Protease</keyword>
<dbReference type="SUPFAM" id="SSF52540">
    <property type="entry name" value="P-loop containing nucleoside triphosphate hydrolases"/>
    <property type="match status" value="1"/>
</dbReference>
<keyword evidence="11 15" id="KW-1133">Transmembrane helix</keyword>
<keyword evidence="8 15" id="KW-0378">Hydrolase</keyword>
<reference evidence="19" key="2">
    <citation type="submission" date="2021-04" db="EMBL/GenBank/DDBJ databases">
        <authorList>
            <person name="Gilroy R."/>
        </authorList>
    </citation>
    <scope>NUCLEOTIDE SEQUENCE</scope>
    <source>
        <strain evidence="19">ChiBcec2-3848</strain>
    </source>
</reference>
<keyword evidence="10 15" id="KW-0067">ATP-binding</keyword>
<dbReference type="CDD" id="cd19501">
    <property type="entry name" value="RecA-like_FtsH"/>
    <property type="match status" value="1"/>
</dbReference>
<dbReference type="GO" id="GO:0016887">
    <property type="term" value="F:ATP hydrolysis activity"/>
    <property type="evidence" value="ECO:0007669"/>
    <property type="project" value="UniProtKB-UniRule"/>
</dbReference>
<comment type="similarity">
    <text evidence="16">Belongs to the AAA ATPase family.</text>
</comment>
<dbReference type="GO" id="GO:0030163">
    <property type="term" value="P:protein catabolic process"/>
    <property type="evidence" value="ECO:0007669"/>
    <property type="project" value="UniProtKB-UniRule"/>
</dbReference>
<feature type="binding site" evidence="15">
    <location>
        <begin position="214"/>
        <end position="221"/>
    </location>
    <ligand>
        <name>ATP</name>
        <dbReference type="ChEBI" id="CHEBI:30616"/>
    </ligand>
</feature>
<keyword evidence="9 15" id="KW-0862">Zinc</keyword>
<dbReference type="PANTHER" id="PTHR23076:SF97">
    <property type="entry name" value="ATP-DEPENDENT ZINC METALLOPROTEASE YME1L1"/>
    <property type="match status" value="1"/>
</dbReference>
<proteinExistence type="inferred from homology"/>
<feature type="region of interest" description="Disordered" evidence="17">
    <location>
        <begin position="620"/>
        <end position="648"/>
    </location>
</feature>
<evidence type="ECO:0000256" key="11">
    <source>
        <dbReference type="ARBA" id="ARBA00022989"/>
    </source>
</evidence>
<evidence type="ECO:0000256" key="2">
    <source>
        <dbReference type="ARBA" id="ARBA00010044"/>
    </source>
</evidence>
<evidence type="ECO:0000313" key="19">
    <source>
        <dbReference type="EMBL" id="HJC63113.1"/>
    </source>
</evidence>
<dbReference type="InterPro" id="IPR005936">
    <property type="entry name" value="FtsH"/>
</dbReference>
<dbReference type="GO" id="GO:0005886">
    <property type="term" value="C:plasma membrane"/>
    <property type="evidence" value="ECO:0007669"/>
    <property type="project" value="UniProtKB-SubCell"/>
</dbReference>
<dbReference type="InterPro" id="IPR011546">
    <property type="entry name" value="Pept_M41_FtsH_extracell"/>
</dbReference>
<dbReference type="Pfam" id="PF00004">
    <property type="entry name" value="AAA"/>
    <property type="match status" value="1"/>
</dbReference>
<dbReference type="Gene3D" id="1.20.58.760">
    <property type="entry name" value="Peptidase M41"/>
    <property type="match status" value="1"/>
</dbReference>
<evidence type="ECO:0000256" key="12">
    <source>
        <dbReference type="ARBA" id="ARBA00023049"/>
    </source>
</evidence>
<dbReference type="InterPro" id="IPR041569">
    <property type="entry name" value="AAA_lid_3"/>
</dbReference>
<comment type="subcellular location">
    <subcellularLocation>
        <location evidence="15">Cell membrane</location>
        <topology evidence="15">Multi-pass membrane protein</topology>
        <orientation evidence="15">Cytoplasmic side</orientation>
    </subcellularLocation>
    <subcellularLocation>
        <location evidence="1">Membrane</location>
    </subcellularLocation>
</comment>
<keyword evidence="3 15" id="KW-1003">Cell membrane</keyword>
<gene>
    <name evidence="15 19" type="primary">ftsH</name>
    <name evidence="19" type="ORF">H9753_05780</name>
</gene>
<feature type="transmembrane region" description="Helical" evidence="15">
    <location>
        <begin position="20"/>
        <end position="38"/>
    </location>
</feature>
<dbReference type="SUPFAM" id="SSF140990">
    <property type="entry name" value="FtsH protease domain-like"/>
    <property type="match status" value="1"/>
</dbReference>
<feature type="domain" description="AAA+ ATPase" evidence="18">
    <location>
        <begin position="206"/>
        <end position="344"/>
    </location>
</feature>
<dbReference type="SMART" id="SM00382">
    <property type="entry name" value="AAA"/>
    <property type="match status" value="1"/>
</dbReference>
<dbReference type="InterPro" id="IPR003959">
    <property type="entry name" value="ATPase_AAA_core"/>
</dbReference>
<evidence type="ECO:0000256" key="1">
    <source>
        <dbReference type="ARBA" id="ARBA00004370"/>
    </source>
</evidence>
<dbReference type="GO" id="GO:0004176">
    <property type="term" value="F:ATP-dependent peptidase activity"/>
    <property type="evidence" value="ECO:0007669"/>
    <property type="project" value="InterPro"/>
</dbReference>
<dbReference type="Proteomes" id="UP000823886">
    <property type="component" value="Unassembled WGS sequence"/>
</dbReference>
<dbReference type="Pfam" id="PF01434">
    <property type="entry name" value="Peptidase_M41"/>
    <property type="match status" value="1"/>
</dbReference>
<comment type="similarity">
    <text evidence="2 15">In the C-terminal section; belongs to the peptidase M41 family.</text>
</comment>
<feature type="binding site" evidence="15">
    <location>
        <position position="435"/>
    </location>
    <ligand>
        <name>Zn(2+)</name>
        <dbReference type="ChEBI" id="CHEBI:29105"/>
        <note>catalytic</note>
    </ligand>
</feature>
<dbReference type="EC" id="3.4.24.-" evidence="15"/>
<keyword evidence="13 15" id="KW-0472">Membrane</keyword>
<comment type="similarity">
    <text evidence="14 15">In the central section; belongs to the AAA ATPase family.</text>
</comment>
<dbReference type="PROSITE" id="PS00674">
    <property type="entry name" value="AAA"/>
    <property type="match status" value="1"/>
</dbReference>
<dbReference type="InterPro" id="IPR027417">
    <property type="entry name" value="P-loop_NTPase"/>
</dbReference>
<feature type="transmembrane region" description="Helical" evidence="15">
    <location>
        <begin position="121"/>
        <end position="143"/>
    </location>
</feature>
<comment type="caution">
    <text evidence="19">The sequence shown here is derived from an EMBL/GenBank/DDBJ whole genome shotgun (WGS) entry which is preliminary data.</text>
</comment>
<comment type="subunit">
    <text evidence="15">Homohexamer.</text>
</comment>
<evidence type="ECO:0000313" key="20">
    <source>
        <dbReference type="Proteomes" id="UP000823886"/>
    </source>
</evidence>
<dbReference type="HAMAP" id="MF_01458">
    <property type="entry name" value="FtsH"/>
    <property type="match status" value="1"/>
</dbReference>
<evidence type="ECO:0000256" key="8">
    <source>
        <dbReference type="ARBA" id="ARBA00022801"/>
    </source>
</evidence>
<organism evidence="19 20">
    <name type="scientific">Candidatus Blautia merdavium</name>
    <dbReference type="NCBI Taxonomy" id="2838494"/>
    <lineage>
        <taxon>Bacteria</taxon>
        <taxon>Bacillati</taxon>
        <taxon>Bacillota</taxon>
        <taxon>Clostridia</taxon>
        <taxon>Lachnospirales</taxon>
        <taxon>Lachnospiraceae</taxon>
        <taxon>Blautia</taxon>
    </lineage>
</organism>
<dbReference type="Gene3D" id="3.30.720.210">
    <property type="match status" value="1"/>
</dbReference>
<dbReference type="FunFam" id="1.10.8.60:FF:000001">
    <property type="entry name" value="ATP-dependent zinc metalloprotease FtsH"/>
    <property type="match status" value="1"/>
</dbReference>
<keyword evidence="5 15" id="KW-0812">Transmembrane</keyword>
<sequence length="648" mass="70998">MDQNQNKGPNNEGPKNKQSLLILLICIMVVLVCVNMLTRMTGGASNEIPYSDFIEMLENGEVESVVIQSSSLEITPRVQHSMGIQSTFYTVPTEDGNEVTKRLEAAGVDFKEEKPDIMGQLLYGLLSIVVPVIIMVGFLSFLFRRMNKGGGMMGGVGKSRAKAYVQKETGITFKDVAGQDEAKESLQEVVDFLHNPGKYTAIGAKLPKGALLVGPPGTGKTLLAKAVAGEAHVPFFSLSGSDFVEMFVGVGASRVRDLFEEAKKNAPCIIFIDEVDAIGKTRDTRYGGNDEREQTLNQLLAEMDGFDTSKGLLILAATNRPEVLDPALLRPGRFDRRVIVDRPDLKGRISILKVHAQNVSLDETVDLEGIALATSGAVGSDLANMINEAAILAVKNGRKAVSQKDLLEAVEVVLVGKEKKDRILSAEERRIVSYHEVGHALVSALQKDSEPVQKITIVPRTMGALGYVMHVPEEEKYLNTRKELEAMLVGYLGGRAAEEIVFDTVTTGAANDIEQATKVARAMITQYGMSDRFGLMGLAETQSQYLDGRAMLNCGDSTATEIDHEVMKLLKKSYDEAKRLLSENREILDKIADFLIQKETITGKEFMKIFREAKGIQEPEAKQRVEAKERPQIALEEPAAEQSLNCTK</sequence>
<evidence type="ECO:0000256" key="10">
    <source>
        <dbReference type="ARBA" id="ARBA00022840"/>
    </source>
</evidence>
<reference evidence="19" key="1">
    <citation type="journal article" date="2021" name="PeerJ">
        <title>Extensive microbial diversity within the chicken gut microbiome revealed by metagenomics and culture.</title>
        <authorList>
            <person name="Gilroy R."/>
            <person name="Ravi A."/>
            <person name="Getino M."/>
            <person name="Pursley I."/>
            <person name="Horton D.L."/>
            <person name="Alikhan N.F."/>
            <person name="Baker D."/>
            <person name="Gharbi K."/>
            <person name="Hall N."/>
            <person name="Watson M."/>
            <person name="Adriaenssens E.M."/>
            <person name="Foster-Nyarko E."/>
            <person name="Jarju S."/>
            <person name="Secka A."/>
            <person name="Antonio M."/>
            <person name="Oren A."/>
            <person name="Chaudhuri R.R."/>
            <person name="La Ragione R."/>
            <person name="Hildebrand F."/>
            <person name="Pallen M.J."/>
        </authorList>
    </citation>
    <scope>NUCLEOTIDE SEQUENCE</scope>
    <source>
        <strain evidence="19">ChiBcec2-3848</strain>
    </source>
</reference>
<comment type="cofactor">
    <cofactor evidence="15">
        <name>Zn(2+)</name>
        <dbReference type="ChEBI" id="CHEBI:29105"/>
    </cofactor>
    <text evidence="15">Binds 1 zinc ion per subunit.</text>
</comment>
<dbReference type="GO" id="GO:0008270">
    <property type="term" value="F:zinc ion binding"/>
    <property type="evidence" value="ECO:0007669"/>
    <property type="project" value="UniProtKB-UniRule"/>
</dbReference>
<dbReference type="PANTHER" id="PTHR23076">
    <property type="entry name" value="METALLOPROTEASE M41 FTSH"/>
    <property type="match status" value="1"/>
</dbReference>
<evidence type="ECO:0000256" key="17">
    <source>
        <dbReference type="SAM" id="MobiDB-lite"/>
    </source>
</evidence>
<dbReference type="EMBL" id="DWVZ01000075">
    <property type="protein sequence ID" value="HJC63113.1"/>
    <property type="molecule type" value="Genomic_DNA"/>
</dbReference>
<dbReference type="GO" id="GO:0006508">
    <property type="term" value="P:proteolysis"/>
    <property type="evidence" value="ECO:0007669"/>
    <property type="project" value="UniProtKB-KW"/>
</dbReference>
<dbReference type="NCBIfam" id="TIGR01241">
    <property type="entry name" value="FtsH_fam"/>
    <property type="match status" value="1"/>
</dbReference>
<feature type="binding site" evidence="15">
    <location>
        <position position="439"/>
    </location>
    <ligand>
        <name>Zn(2+)</name>
        <dbReference type="ChEBI" id="CHEBI:29105"/>
        <note>catalytic</note>
    </ligand>
</feature>
<dbReference type="Gene3D" id="3.40.50.300">
    <property type="entry name" value="P-loop containing nucleotide triphosphate hydrolases"/>
    <property type="match status" value="1"/>
</dbReference>
<name>A0A9D2PMQ2_9FIRM</name>
<dbReference type="FunFam" id="1.20.58.760:FF:000001">
    <property type="entry name" value="ATP-dependent zinc metalloprotease FtsH"/>
    <property type="match status" value="1"/>
</dbReference>
<evidence type="ECO:0000256" key="5">
    <source>
        <dbReference type="ARBA" id="ARBA00022692"/>
    </source>
</evidence>
<dbReference type="Pfam" id="PF17862">
    <property type="entry name" value="AAA_lid_3"/>
    <property type="match status" value="1"/>
</dbReference>
<dbReference type="GO" id="GO:0004222">
    <property type="term" value="F:metalloendopeptidase activity"/>
    <property type="evidence" value="ECO:0007669"/>
    <property type="project" value="InterPro"/>
</dbReference>
<dbReference type="InterPro" id="IPR003960">
    <property type="entry name" value="ATPase_AAA_CS"/>
</dbReference>
<evidence type="ECO:0000256" key="14">
    <source>
        <dbReference type="ARBA" id="ARBA00061570"/>
    </source>
</evidence>
<feature type="active site" evidence="15">
    <location>
        <position position="436"/>
    </location>
</feature>
<evidence type="ECO:0000256" key="15">
    <source>
        <dbReference type="HAMAP-Rule" id="MF_01458"/>
    </source>
</evidence>
<keyword evidence="6 15" id="KW-0479">Metal-binding</keyword>
<evidence type="ECO:0000256" key="16">
    <source>
        <dbReference type="RuleBase" id="RU003651"/>
    </source>
</evidence>
<evidence type="ECO:0000256" key="13">
    <source>
        <dbReference type="ARBA" id="ARBA00023136"/>
    </source>
</evidence>